<sequence>MQTCAPVVVTFAAERTRAMLVGDASARNVACIEARFQLGPQELIEFRAVHAPTEPTTLFAESLVYVMAERRYLQARRWRRRLEWSDKPTERAMFVVRPTELSTGPLRLAADFQLQSYRSPRWFVAFRAARPSEIWSLGTLVLEASAAPLKLRAELPKARVCAPQRRLPTVFVSLESCHRQLQRRSRLPPVIPEASEASDASDSGTPEP</sequence>
<gene>
    <name evidence="2" type="ORF">ACHHYP_00747</name>
</gene>
<protein>
    <submittedName>
        <fullName evidence="2">Uncharacterized protein</fullName>
    </submittedName>
</protein>
<evidence type="ECO:0000313" key="3">
    <source>
        <dbReference type="Proteomes" id="UP000243579"/>
    </source>
</evidence>
<keyword evidence="3" id="KW-1185">Reference proteome</keyword>
<name>A0A1V9ZTW8_ACHHY</name>
<feature type="compositionally biased region" description="Low complexity" evidence="1">
    <location>
        <begin position="193"/>
        <end position="208"/>
    </location>
</feature>
<evidence type="ECO:0000256" key="1">
    <source>
        <dbReference type="SAM" id="MobiDB-lite"/>
    </source>
</evidence>
<dbReference type="AlphaFoldDB" id="A0A1V9ZTW8"/>
<reference evidence="2 3" key="1">
    <citation type="journal article" date="2014" name="Genome Biol. Evol.">
        <title>The secreted proteins of Achlya hypogyna and Thraustotheca clavata identify the ancestral oomycete secretome and reveal gene acquisitions by horizontal gene transfer.</title>
        <authorList>
            <person name="Misner I."/>
            <person name="Blouin N."/>
            <person name="Leonard G."/>
            <person name="Richards T.A."/>
            <person name="Lane C.E."/>
        </authorList>
    </citation>
    <scope>NUCLEOTIDE SEQUENCE [LARGE SCALE GENOMIC DNA]</scope>
    <source>
        <strain evidence="2 3">ATCC 48635</strain>
    </source>
</reference>
<evidence type="ECO:0000313" key="2">
    <source>
        <dbReference type="EMBL" id="OQS01455.1"/>
    </source>
</evidence>
<dbReference type="Proteomes" id="UP000243579">
    <property type="component" value="Unassembled WGS sequence"/>
</dbReference>
<comment type="caution">
    <text evidence="2">The sequence shown here is derived from an EMBL/GenBank/DDBJ whole genome shotgun (WGS) entry which is preliminary data.</text>
</comment>
<proteinExistence type="predicted"/>
<dbReference type="EMBL" id="JNBR01000007">
    <property type="protein sequence ID" value="OQS01455.1"/>
    <property type="molecule type" value="Genomic_DNA"/>
</dbReference>
<feature type="region of interest" description="Disordered" evidence="1">
    <location>
        <begin position="188"/>
        <end position="208"/>
    </location>
</feature>
<accession>A0A1V9ZTW8</accession>
<organism evidence="2 3">
    <name type="scientific">Achlya hypogyna</name>
    <name type="common">Oomycete</name>
    <name type="synonym">Protoachlya hypogyna</name>
    <dbReference type="NCBI Taxonomy" id="1202772"/>
    <lineage>
        <taxon>Eukaryota</taxon>
        <taxon>Sar</taxon>
        <taxon>Stramenopiles</taxon>
        <taxon>Oomycota</taxon>
        <taxon>Saprolegniomycetes</taxon>
        <taxon>Saprolegniales</taxon>
        <taxon>Achlyaceae</taxon>
        <taxon>Achlya</taxon>
    </lineage>
</organism>